<dbReference type="KEGG" id="mrr:Moror_15126"/>
<dbReference type="EMBL" id="AWSO01000882">
    <property type="protein sequence ID" value="ESK86822.1"/>
    <property type="molecule type" value="Genomic_DNA"/>
</dbReference>
<proteinExistence type="predicted"/>
<dbReference type="PANTHER" id="PTHR18867:SF12">
    <property type="entry name" value="DNA REPAIR PROTEIN RAD50"/>
    <property type="match status" value="1"/>
</dbReference>
<feature type="region of interest" description="Disordered" evidence="2">
    <location>
        <begin position="683"/>
        <end position="734"/>
    </location>
</feature>
<feature type="compositionally biased region" description="Low complexity" evidence="2">
    <location>
        <begin position="718"/>
        <end position="727"/>
    </location>
</feature>
<dbReference type="Pfam" id="PF15456">
    <property type="entry name" value="Uds1"/>
    <property type="match status" value="1"/>
</dbReference>
<dbReference type="GO" id="GO:0003691">
    <property type="term" value="F:double-stranded telomeric DNA binding"/>
    <property type="evidence" value="ECO:0007669"/>
    <property type="project" value="TreeGrafter"/>
</dbReference>
<protein>
    <submittedName>
        <fullName evidence="4">Involucrin repeat protein</fullName>
    </submittedName>
</protein>
<dbReference type="GO" id="GO:0007004">
    <property type="term" value="P:telomere maintenance via telomerase"/>
    <property type="evidence" value="ECO:0007669"/>
    <property type="project" value="TreeGrafter"/>
</dbReference>
<dbReference type="GO" id="GO:0043047">
    <property type="term" value="F:single-stranded telomeric DNA binding"/>
    <property type="evidence" value="ECO:0007669"/>
    <property type="project" value="TreeGrafter"/>
</dbReference>
<organism evidence="4 5">
    <name type="scientific">Moniliophthora roreri (strain MCA 2997)</name>
    <name type="common">Cocoa frosty pod rot fungus</name>
    <name type="synonym">Crinipellis roreri</name>
    <dbReference type="NCBI Taxonomy" id="1381753"/>
    <lineage>
        <taxon>Eukaryota</taxon>
        <taxon>Fungi</taxon>
        <taxon>Dikarya</taxon>
        <taxon>Basidiomycota</taxon>
        <taxon>Agaricomycotina</taxon>
        <taxon>Agaricomycetes</taxon>
        <taxon>Agaricomycetidae</taxon>
        <taxon>Agaricales</taxon>
        <taxon>Marasmiineae</taxon>
        <taxon>Marasmiaceae</taxon>
        <taxon>Moniliophthora</taxon>
    </lineage>
</organism>
<keyword evidence="5" id="KW-1185">Reference proteome</keyword>
<feature type="compositionally biased region" description="Polar residues" evidence="2">
    <location>
        <begin position="152"/>
        <end position="161"/>
    </location>
</feature>
<sequence>MNGVRRFLAGVQQSSTSPPPEPPPAAAPLNISKSSSNSSPGPSWPPQSPTLSPESSPISPKLSSSVPALSFTKNKKQPPLPPLDEPPSSGHRSQSSKSSVSLSPVSTKNDALPPIPGPSSPPQLQRPPISRVQTRKPAPSPDPEINGEPSGAITNGKRSSGPINMRDELLLSLLASEAVVDSREFTILSAEDVEELKKEHHLLTTRLAALSKKLKTETKIRDAAISLAAFNKKSSKAISKKTNEQLDAAERRVELTQKEYYKIAERTNEVGRRLAEHRAGVLGWSVRALERKISGDTNGKGKGVLNGFGSAGTDSGYDSTPMSPATSVASSALTNGTSAFDGQHFFAGHAKALQPTLPFDPSQLAAQLAATEEKLKAAESSLATSQKKQAELSREFNMTKLEKTEVEMELERAEETIGALEAELPGLEEERNQWDAERQHWEEERSRWDVERRNWEEHKRKLESERTVRGEEKDKIARDEMDAKEGEIIRLQDELDRARQENDKTSQDLTSGVESLSELVQRHSVSKRFSRSSTTSSHTLWMGMIDALDNHLSDLKSRLGSLSSDEESWTSLRRKLEDDLRSSLDKREALSRDLEVARREREDSRGQVRDLETRLKDLQDSTSAMLQSPSRTPLSLSTSNTLSLPQIAWPTQENIAGDTAAQKIVAILQPIFAVLPSPETRAARANVSTQRGFRPGGPTSPSSPSAPGSPVYFNRELSSSAPGTPGTPSHPPQARSIAELDVRSLKLLYDSKALQLQATQQQTPFSVEAFVQRVHSLLVDDRALIERLLRFAHAHDMLKQNADRAKKLAQESGVALETYQRQVRMLEERCEWLGGRLANAESSSSSTQLEEEVRRLQDAYGELNQEKGDLERELTQQGEVCKQLAEANNVLNAQLSSSASGSDQARREVEAAQREMEMLKGEFTNAEQAKKELEGKMTEMKKALDEAREEVDVLRRSEQSQSMMLMEELNNVQTENGKLREQLRALKR</sequence>
<feature type="compositionally biased region" description="Low complexity" evidence="2">
    <location>
        <begin position="86"/>
        <end position="106"/>
    </location>
</feature>
<dbReference type="PANTHER" id="PTHR18867">
    <property type="entry name" value="RAD50"/>
    <property type="match status" value="1"/>
</dbReference>
<dbReference type="GO" id="GO:0006302">
    <property type="term" value="P:double-strand break repair"/>
    <property type="evidence" value="ECO:0007669"/>
    <property type="project" value="TreeGrafter"/>
</dbReference>
<feature type="coiled-coil region" evidence="1">
    <location>
        <begin position="839"/>
        <end position="873"/>
    </location>
</feature>
<evidence type="ECO:0000313" key="4">
    <source>
        <dbReference type="EMBL" id="ESK86822.1"/>
    </source>
</evidence>
<feature type="region of interest" description="Disordered" evidence="2">
    <location>
        <begin position="1"/>
        <end position="161"/>
    </location>
</feature>
<feature type="region of interest" description="Disordered" evidence="2">
    <location>
        <begin position="619"/>
        <end position="638"/>
    </location>
</feature>
<dbReference type="GO" id="GO:0051880">
    <property type="term" value="F:G-quadruplex DNA binding"/>
    <property type="evidence" value="ECO:0007669"/>
    <property type="project" value="TreeGrafter"/>
</dbReference>
<feature type="compositionally biased region" description="Low complexity" evidence="2">
    <location>
        <begin position="52"/>
        <end position="67"/>
    </location>
</feature>
<dbReference type="InterPro" id="IPR029191">
    <property type="entry name" value="Uds1"/>
</dbReference>
<evidence type="ECO:0000313" key="5">
    <source>
        <dbReference type="Proteomes" id="UP000017559"/>
    </source>
</evidence>
<dbReference type="HOGENOM" id="CLU_011428_0_0_1"/>
<feature type="compositionally biased region" description="Pro residues" evidence="2">
    <location>
        <begin position="17"/>
        <end position="26"/>
    </location>
</feature>
<dbReference type="OrthoDB" id="5569911at2759"/>
<keyword evidence="1" id="KW-0175">Coiled coil</keyword>
<accession>V2WZ17</accession>
<evidence type="ECO:0000256" key="2">
    <source>
        <dbReference type="SAM" id="MobiDB-lite"/>
    </source>
</evidence>
<dbReference type="STRING" id="1381753.V2WZ17"/>
<dbReference type="Proteomes" id="UP000017559">
    <property type="component" value="Unassembled WGS sequence"/>
</dbReference>
<comment type="caution">
    <text evidence="4">The sequence shown here is derived from an EMBL/GenBank/DDBJ whole genome shotgun (WGS) entry which is preliminary data.</text>
</comment>
<feature type="compositionally biased region" description="Low complexity" evidence="2">
    <location>
        <begin position="626"/>
        <end position="638"/>
    </location>
</feature>
<evidence type="ECO:0000259" key="3">
    <source>
        <dbReference type="Pfam" id="PF15456"/>
    </source>
</evidence>
<feature type="coiled-coil region" evidence="1">
    <location>
        <begin position="902"/>
        <end position="982"/>
    </location>
</feature>
<feature type="domain" description="Up-regulated during septation protein 1" evidence="3">
    <location>
        <begin position="172"/>
        <end position="284"/>
    </location>
</feature>
<dbReference type="AlphaFoldDB" id="V2WZ17"/>
<feature type="coiled-coil region" evidence="1">
    <location>
        <begin position="368"/>
        <end position="444"/>
    </location>
</feature>
<dbReference type="GO" id="GO:0030870">
    <property type="term" value="C:Mre11 complex"/>
    <property type="evidence" value="ECO:0007669"/>
    <property type="project" value="TreeGrafter"/>
</dbReference>
<feature type="compositionally biased region" description="Low complexity" evidence="2">
    <location>
        <begin position="32"/>
        <end position="41"/>
    </location>
</feature>
<name>V2WZ17_MONRO</name>
<dbReference type="GO" id="GO:0070192">
    <property type="term" value="P:chromosome organization involved in meiotic cell cycle"/>
    <property type="evidence" value="ECO:0007669"/>
    <property type="project" value="TreeGrafter"/>
</dbReference>
<gene>
    <name evidence="4" type="ORF">Moror_15126</name>
</gene>
<dbReference type="GO" id="GO:0000794">
    <property type="term" value="C:condensed nuclear chromosome"/>
    <property type="evidence" value="ECO:0007669"/>
    <property type="project" value="TreeGrafter"/>
</dbReference>
<feature type="compositionally biased region" description="Low complexity" evidence="2">
    <location>
        <begin position="696"/>
        <end position="710"/>
    </location>
</feature>
<feature type="coiled-coil region" evidence="1">
    <location>
        <begin position="481"/>
        <end position="508"/>
    </location>
</feature>
<dbReference type="GO" id="GO:0000722">
    <property type="term" value="P:telomere maintenance via recombination"/>
    <property type="evidence" value="ECO:0007669"/>
    <property type="project" value="TreeGrafter"/>
</dbReference>
<evidence type="ECO:0000256" key="1">
    <source>
        <dbReference type="SAM" id="Coils"/>
    </source>
</evidence>
<feature type="compositionally biased region" description="Pro residues" evidence="2">
    <location>
        <begin position="113"/>
        <end position="125"/>
    </location>
</feature>
<reference evidence="4 5" key="1">
    <citation type="journal article" date="2014" name="BMC Genomics">
        <title>Genome and secretome analysis of the hemibiotrophic fungal pathogen, Moniliophthora roreri, which causes frosty pod rot disease of cacao: mechanisms of the biotrophic and necrotrophic phases.</title>
        <authorList>
            <person name="Meinhardt L.W."/>
            <person name="Costa G.G.L."/>
            <person name="Thomazella D.P.T."/>
            <person name="Teixeira P.J.P.L."/>
            <person name="Carazzolle M.F."/>
            <person name="Schuster S.C."/>
            <person name="Carlson J.E."/>
            <person name="Guiltinan M.J."/>
            <person name="Mieczkowski P."/>
            <person name="Farmer A."/>
            <person name="Ramaraj T."/>
            <person name="Crozier J."/>
            <person name="Davis R.E."/>
            <person name="Shao J."/>
            <person name="Melnick R.L."/>
            <person name="Pereira G.A.G."/>
            <person name="Bailey B.A."/>
        </authorList>
    </citation>
    <scope>NUCLEOTIDE SEQUENCE [LARGE SCALE GENOMIC DNA]</scope>
    <source>
        <strain evidence="4 5">MCA 2997</strain>
    </source>
</reference>